<evidence type="ECO:0000256" key="1">
    <source>
        <dbReference type="ARBA" id="ARBA00004496"/>
    </source>
</evidence>
<evidence type="ECO:0000259" key="11">
    <source>
        <dbReference type="PROSITE" id="PS51900"/>
    </source>
</evidence>
<evidence type="ECO:0000313" key="12">
    <source>
        <dbReference type="EMBL" id="GAA2109252.1"/>
    </source>
</evidence>
<dbReference type="InterPro" id="IPR044068">
    <property type="entry name" value="CB"/>
</dbReference>
<feature type="active site" description="O-(3'-phospho-DNA)-tyrosine intermediate" evidence="9">
    <location>
        <position position="312"/>
    </location>
</feature>
<feature type="active site" evidence="9">
    <location>
        <position position="303"/>
    </location>
</feature>
<evidence type="ECO:0000256" key="4">
    <source>
        <dbReference type="ARBA" id="ARBA00022829"/>
    </source>
</evidence>
<keyword evidence="2 9" id="KW-0963">Cytoplasm</keyword>
<evidence type="ECO:0000256" key="6">
    <source>
        <dbReference type="ARBA" id="ARBA00023125"/>
    </source>
</evidence>
<organism evidence="12 13">
    <name type="scientific">Kocuria atrinae</name>
    <dbReference type="NCBI Taxonomy" id="592377"/>
    <lineage>
        <taxon>Bacteria</taxon>
        <taxon>Bacillati</taxon>
        <taxon>Actinomycetota</taxon>
        <taxon>Actinomycetes</taxon>
        <taxon>Micrococcales</taxon>
        <taxon>Micrococcaceae</taxon>
        <taxon>Kocuria</taxon>
    </lineage>
</organism>
<evidence type="ECO:0000259" key="10">
    <source>
        <dbReference type="PROSITE" id="PS51898"/>
    </source>
</evidence>
<keyword evidence="3 9" id="KW-0132">Cell division</keyword>
<name>A0ABP5J2U5_9MICC</name>
<evidence type="ECO:0000256" key="5">
    <source>
        <dbReference type="ARBA" id="ARBA00022908"/>
    </source>
</evidence>
<evidence type="ECO:0000256" key="8">
    <source>
        <dbReference type="ARBA" id="ARBA00023306"/>
    </source>
</evidence>
<feature type="active site" evidence="9">
    <location>
        <position position="277"/>
    </location>
</feature>
<dbReference type="InterPro" id="IPR050090">
    <property type="entry name" value="Tyrosine_recombinase_XerCD"/>
</dbReference>
<feature type="active site" evidence="9">
    <location>
        <position position="183"/>
    </location>
</feature>
<dbReference type="Pfam" id="PF02899">
    <property type="entry name" value="Phage_int_SAM_1"/>
    <property type="match status" value="1"/>
</dbReference>
<comment type="subcellular location">
    <subcellularLocation>
        <location evidence="1 9">Cytoplasm</location>
    </subcellularLocation>
</comment>
<dbReference type="EMBL" id="BAAAQA010000002">
    <property type="protein sequence ID" value="GAA2109252.1"/>
    <property type="molecule type" value="Genomic_DNA"/>
</dbReference>
<feature type="active site" evidence="9">
    <location>
        <position position="280"/>
    </location>
</feature>
<dbReference type="HAMAP" id="MF_01808">
    <property type="entry name" value="Recomb_XerC_XerD"/>
    <property type="match status" value="1"/>
</dbReference>
<dbReference type="Proteomes" id="UP001500166">
    <property type="component" value="Unassembled WGS sequence"/>
</dbReference>
<accession>A0ABP5J2U5</accession>
<protein>
    <recommendedName>
        <fullName evidence="9">Tyrosine recombinase XerC</fullName>
    </recommendedName>
</protein>
<keyword evidence="7 9" id="KW-0233">DNA recombination</keyword>
<comment type="caution">
    <text evidence="12">The sequence shown here is derived from an EMBL/GenBank/DDBJ whole genome shotgun (WGS) entry which is preliminary data.</text>
</comment>
<keyword evidence="13" id="KW-1185">Reference proteome</keyword>
<comment type="subunit">
    <text evidence="9">Forms a cyclic heterotetrameric complex composed of two molecules of XerC and two molecules of XerD.</text>
</comment>
<feature type="domain" description="Core-binding (CB)" evidence="11">
    <location>
        <begin position="26"/>
        <end position="112"/>
    </location>
</feature>
<keyword evidence="6 9" id="KW-0238">DNA-binding</keyword>
<dbReference type="Gene3D" id="1.10.150.130">
    <property type="match status" value="1"/>
</dbReference>
<evidence type="ECO:0000256" key="3">
    <source>
        <dbReference type="ARBA" id="ARBA00022618"/>
    </source>
</evidence>
<keyword evidence="5 9" id="KW-0229">DNA integration</keyword>
<dbReference type="PANTHER" id="PTHR30349:SF77">
    <property type="entry name" value="TYROSINE RECOMBINASE XERC"/>
    <property type="match status" value="1"/>
</dbReference>
<dbReference type="SUPFAM" id="SSF56349">
    <property type="entry name" value="DNA breaking-rejoining enzymes"/>
    <property type="match status" value="1"/>
</dbReference>
<reference evidence="13" key="1">
    <citation type="journal article" date="2019" name="Int. J. Syst. Evol. Microbiol.">
        <title>The Global Catalogue of Microorganisms (GCM) 10K type strain sequencing project: providing services to taxonomists for standard genome sequencing and annotation.</title>
        <authorList>
            <consortium name="The Broad Institute Genomics Platform"/>
            <consortium name="The Broad Institute Genome Sequencing Center for Infectious Disease"/>
            <person name="Wu L."/>
            <person name="Ma J."/>
        </authorList>
    </citation>
    <scope>NUCLEOTIDE SEQUENCE [LARGE SCALE GENOMIC DNA]</scope>
    <source>
        <strain evidence="13">JCM 15914</strain>
    </source>
</reference>
<dbReference type="InterPro" id="IPR010998">
    <property type="entry name" value="Integrase_recombinase_N"/>
</dbReference>
<evidence type="ECO:0000256" key="2">
    <source>
        <dbReference type="ARBA" id="ARBA00022490"/>
    </source>
</evidence>
<dbReference type="InterPro" id="IPR004107">
    <property type="entry name" value="Integrase_SAM-like_N"/>
</dbReference>
<evidence type="ECO:0000313" key="13">
    <source>
        <dbReference type="Proteomes" id="UP001500166"/>
    </source>
</evidence>
<keyword evidence="8 9" id="KW-0131">Cell cycle</keyword>
<keyword evidence="4 9" id="KW-0159">Chromosome partition</keyword>
<dbReference type="InterPro" id="IPR011010">
    <property type="entry name" value="DNA_brk_join_enz"/>
</dbReference>
<dbReference type="PROSITE" id="PS51900">
    <property type="entry name" value="CB"/>
    <property type="match status" value="1"/>
</dbReference>
<dbReference type="RefSeq" id="WP_344223304.1">
    <property type="nucleotide sequence ID" value="NZ_BAAAQA010000002.1"/>
</dbReference>
<dbReference type="InterPro" id="IPR013762">
    <property type="entry name" value="Integrase-like_cat_sf"/>
</dbReference>
<evidence type="ECO:0000256" key="7">
    <source>
        <dbReference type="ARBA" id="ARBA00023172"/>
    </source>
</evidence>
<proteinExistence type="inferred from homology"/>
<gene>
    <name evidence="9" type="primary">xerC</name>
    <name evidence="12" type="ORF">GCM10009824_03070</name>
</gene>
<dbReference type="Pfam" id="PF00589">
    <property type="entry name" value="Phage_integrase"/>
    <property type="match status" value="1"/>
</dbReference>
<sequence>MAPQYPANESPQELSQDSAQVYEPVTALTSDIALFARHLRHEKARSEHTVRSYVGDLEELSDWMTSQGLRGLEDLDRESLRGWLAQRHQRGLARSSVSRGIASVHTFCRWAVDSGRLSHDPAASLKGPKKGQHLPEVVNATALSDMLDALAETAQQPAEDDRQVALAARDWALVEMLYATGARISEVVNLNSSDIDRSSGVITVTGKGSKQRRVPYGERAGQALELWRRGREVVATEKSGEAIFLGARGGRIDARVARRTVAEALRTVPDTHASGPHSLRHSAATHLLDGGADLRSVQELLGHSTVATTQIYTHVSVERLKKAYAQAHPRA</sequence>
<comment type="function">
    <text evidence="9">Site-specific tyrosine recombinase, which acts by catalyzing the cutting and rejoining of the recombining DNA molecules. The XerC-XerD complex is essential to convert dimers of the bacterial chromosome into monomers to permit their segregation at cell division. It also contributes to the segregational stability of plasmids.</text>
</comment>
<dbReference type="InterPro" id="IPR023009">
    <property type="entry name" value="Tyrosine_recombinase_XerC/XerD"/>
</dbReference>
<feature type="domain" description="Tyr recombinase" evidence="10">
    <location>
        <begin position="133"/>
        <end position="325"/>
    </location>
</feature>
<evidence type="ECO:0000256" key="9">
    <source>
        <dbReference type="HAMAP-Rule" id="MF_01808"/>
    </source>
</evidence>
<dbReference type="InterPro" id="IPR002104">
    <property type="entry name" value="Integrase_catalytic"/>
</dbReference>
<comment type="similarity">
    <text evidence="9">Belongs to the 'phage' integrase family. XerC subfamily.</text>
</comment>
<dbReference type="CDD" id="cd00798">
    <property type="entry name" value="INT_XerDC_C"/>
    <property type="match status" value="1"/>
</dbReference>
<dbReference type="PROSITE" id="PS51898">
    <property type="entry name" value="TYR_RECOMBINASE"/>
    <property type="match status" value="1"/>
</dbReference>
<dbReference type="PANTHER" id="PTHR30349">
    <property type="entry name" value="PHAGE INTEGRASE-RELATED"/>
    <property type="match status" value="1"/>
</dbReference>
<dbReference type="Gene3D" id="1.10.443.10">
    <property type="entry name" value="Intergrase catalytic core"/>
    <property type="match status" value="1"/>
</dbReference>
<feature type="active site" evidence="9">
    <location>
        <position position="207"/>
    </location>
</feature>